<sequence>MSALKAFICPCHNPPATNLYPSALFRTLVSQSLITTPEELKVLEYFFLNGHFIVVTDGIFTQEVKDNNIIFAVLLFME</sequence>
<accession>A0A5B7F2Q4</accession>
<evidence type="ECO:0000313" key="2">
    <source>
        <dbReference type="Proteomes" id="UP000324222"/>
    </source>
</evidence>
<dbReference type="Proteomes" id="UP000324222">
    <property type="component" value="Unassembled WGS sequence"/>
</dbReference>
<gene>
    <name evidence="1" type="ORF">E2C01_034382</name>
</gene>
<evidence type="ECO:0000313" key="1">
    <source>
        <dbReference type="EMBL" id="MPC40812.1"/>
    </source>
</evidence>
<keyword evidence="2" id="KW-1185">Reference proteome</keyword>
<reference evidence="1 2" key="1">
    <citation type="submission" date="2019-05" db="EMBL/GenBank/DDBJ databases">
        <title>Another draft genome of Portunus trituberculatus and its Hox gene families provides insights of decapod evolution.</title>
        <authorList>
            <person name="Jeong J.-H."/>
            <person name="Song I."/>
            <person name="Kim S."/>
            <person name="Choi T."/>
            <person name="Kim D."/>
            <person name="Ryu S."/>
            <person name="Kim W."/>
        </authorList>
    </citation>
    <scope>NUCLEOTIDE SEQUENCE [LARGE SCALE GENOMIC DNA]</scope>
    <source>
        <tissue evidence="1">Muscle</tissue>
    </source>
</reference>
<comment type="caution">
    <text evidence="1">The sequence shown here is derived from an EMBL/GenBank/DDBJ whole genome shotgun (WGS) entry which is preliminary data.</text>
</comment>
<dbReference type="AlphaFoldDB" id="A0A5B7F2Q4"/>
<name>A0A5B7F2Q4_PORTR</name>
<protein>
    <submittedName>
        <fullName evidence="1">Uncharacterized protein</fullName>
    </submittedName>
</protein>
<proteinExistence type="predicted"/>
<organism evidence="1 2">
    <name type="scientific">Portunus trituberculatus</name>
    <name type="common">Swimming crab</name>
    <name type="synonym">Neptunus trituberculatus</name>
    <dbReference type="NCBI Taxonomy" id="210409"/>
    <lineage>
        <taxon>Eukaryota</taxon>
        <taxon>Metazoa</taxon>
        <taxon>Ecdysozoa</taxon>
        <taxon>Arthropoda</taxon>
        <taxon>Crustacea</taxon>
        <taxon>Multicrustacea</taxon>
        <taxon>Malacostraca</taxon>
        <taxon>Eumalacostraca</taxon>
        <taxon>Eucarida</taxon>
        <taxon>Decapoda</taxon>
        <taxon>Pleocyemata</taxon>
        <taxon>Brachyura</taxon>
        <taxon>Eubrachyura</taxon>
        <taxon>Portunoidea</taxon>
        <taxon>Portunidae</taxon>
        <taxon>Portuninae</taxon>
        <taxon>Portunus</taxon>
    </lineage>
</organism>
<dbReference type="EMBL" id="VSRR010004823">
    <property type="protein sequence ID" value="MPC40812.1"/>
    <property type="molecule type" value="Genomic_DNA"/>
</dbReference>